<organism evidence="1">
    <name type="scientific">Cladocopium goreaui</name>
    <dbReference type="NCBI Taxonomy" id="2562237"/>
    <lineage>
        <taxon>Eukaryota</taxon>
        <taxon>Sar</taxon>
        <taxon>Alveolata</taxon>
        <taxon>Dinophyceae</taxon>
        <taxon>Suessiales</taxon>
        <taxon>Symbiodiniaceae</taxon>
        <taxon>Cladocopium</taxon>
    </lineage>
</organism>
<dbReference type="InterPro" id="IPR021862">
    <property type="entry name" value="DUF3472"/>
</dbReference>
<dbReference type="EMBL" id="CAMXCT030000868">
    <property type="protein sequence ID" value="CAL4771501.1"/>
    <property type="molecule type" value="Genomic_DNA"/>
</dbReference>
<sequence length="558" mass="62041">MAILLFRVKHGATDYATCHGLYRPVDPVVGDGHLLNGHLVYQNEEQRRFLGRSAGGWVIGPLSDLKEHLEQQRTAFGGFHSSSDPRPDDGWESYTVYPLDETAGLDFATKEGSDDYASCSGRYLQLTGKELNQKPIFLNPNKQRMLASGAGDGWVILNMDYLEEFLETEPESFGGFHGSSRSQPYLGWEKYIVAPVHKDEDDELGAWEKFVNTTVSCSAVSNSGVVRSEEDFEDMRRKCVNLQCGGFAWRKPHFNQFGEEDNPPVCFFYRRRQADLKEAMVASPEYDFYLAPSKYRPDCSFKVGRDPAPSCHVRWVESQKVHAFACRVTVQEVSPCTYYMACGFYCGYCGIQQHNGSKQQVLFSLWNHPKAEKVQNRSVAPGVFAQPFGGEGMGMGAYAITGTGERTDTSLAAWRVGIPYTFLVRSTAVDGGSEISCSFHKPEGWFELARHFRPEPADDRGKLYGLYSFIEAFSGTCHRRSAQYAAWVQDTEAGAWRTLGKIKGTSTADAMVPNKCVTVAQCDGYNLVEMTSGGDALEDCSLCCGDLDGPPVPEELLL</sequence>
<evidence type="ECO:0000313" key="3">
    <source>
        <dbReference type="EMBL" id="CAL4771501.1"/>
    </source>
</evidence>
<accession>A0A9P1C319</accession>
<protein>
    <submittedName>
        <fullName evidence="3">Titin</fullName>
    </submittedName>
</protein>
<dbReference type="Pfam" id="PF11958">
    <property type="entry name" value="DUF3472"/>
    <property type="match status" value="1"/>
</dbReference>
<reference evidence="2" key="2">
    <citation type="submission" date="2024-04" db="EMBL/GenBank/DDBJ databases">
        <authorList>
            <person name="Chen Y."/>
            <person name="Shah S."/>
            <person name="Dougan E. K."/>
            <person name="Thang M."/>
            <person name="Chan C."/>
        </authorList>
    </citation>
    <scope>NUCLEOTIDE SEQUENCE [LARGE SCALE GENOMIC DNA]</scope>
</reference>
<dbReference type="OrthoDB" id="566532at2759"/>
<dbReference type="Proteomes" id="UP001152797">
    <property type="component" value="Unassembled WGS sequence"/>
</dbReference>
<reference evidence="1" key="1">
    <citation type="submission" date="2022-10" db="EMBL/GenBank/DDBJ databases">
        <authorList>
            <person name="Chen Y."/>
            <person name="Dougan E. K."/>
            <person name="Chan C."/>
            <person name="Rhodes N."/>
            <person name="Thang M."/>
        </authorList>
    </citation>
    <scope>NUCLEOTIDE SEQUENCE</scope>
</reference>
<dbReference type="AlphaFoldDB" id="A0A9P1C319"/>
<evidence type="ECO:0000313" key="2">
    <source>
        <dbReference type="EMBL" id="CAL1137564.1"/>
    </source>
</evidence>
<name>A0A9P1C319_9DINO</name>
<dbReference type="EMBL" id="CAMXCT020000868">
    <property type="protein sequence ID" value="CAL1137564.1"/>
    <property type="molecule type" value="Genomic_DNA"/>
</dbReference>
<gene>
    <name evidence="1" type="ORF">C1SCF055_LOCUS11737</name>
</gene>
<evidence type="ECO:0000313" key="1">
    <source>
        <dbReference type="EMBL" id="CAI3984189.1"/>
    </source>
</evidence>
<proteinExistence type="predicted"/>
<evidence type="ECO:0000313" key="4">
    <source>
        <dbReference type="Proteomes" id="UP001152797"/>
    </source>
</evidence>
<dbReference type="EMBL" id="CAMXCT010000868">
    <property type="protein sequence ID" value="CAI3984189.1"/>
    <property type="molecule type" value="Genomic_DNA"/>
</dbReference>
<keyword evidence="4" id="KW-1185">Reference proteome</keyword>
<comment type="caution">
    <text evidence="1">The sequence shown here is derived from an EMBL/GenBank/DDBJ whole genome shotgun (WGS) entry which is preliminary data.</text>
</comment>